<name>A0A8X8XN09_SALSN</name>
<evidence type="ECO:0000313" key="2">
    <source>
        <dbReference type="EMBL" id="KAG6415055.1"/>
    </source>
</evidence>
<feature type="transmembrane region" description="Helical" evidence="1">
    <location>
        <begin position="21"/>
        <end position="44"/>
    </location>
</feature>
<feature type="transmembrane region" description="Helical" evidence="1">
    <location>
        <begin position="110"/>
        <end position="128"/>
    </location>
</feature>
<dbReference type="EMBL" id="PNBA02000008">
    <property type="protein sequence ID" value="KAG6415055.1"/>
    <property type="molecule type" value="Genomic_DNA"/>
</dbReference>
<keyword evidence="3" id="KW-1185">Reference proteome</keyword>
<organism evidence="2">
    <name type="scientific">Salvia splendens</name>
    <name type="common">Scarlet sage</name>
    <dbReference type="NCBI Taxonomy" id="180675"/>
    <lineage>
        <taxon>Eukaryota</taxon>
        <taxon>Viridiplantae</taxon>
        <taxon>Streptophyta</taxon>
        <taxon>Embryophyta</taxon>
        <taxon>Tracheophyta</taxon>
        <taxon>Spermatophyta</taxon>
        <taxon>Magnoliopsida</taxon>
        <taxon>eudicotyledons</taxon>
        <taxon>Gunneridae</taxon>
        <taxon>Pentapetalae</taxon>
        <taxon>asterids</taxon>
        <taxon>lamiids</taxon>
        <taxon>Lamiales</taxon>
        <taxon>Lamiaceae</taxon>
        <taxon>Nepetoideae</taxon>
        <taxon>Mentheae</taxon>
        <taxon>Salviinae</taxon>
        <taxon>Salvia</taxon>
        <taxon>Salvia subgen. Calosphace</taxon>
        <taxon>core Calosphace</taxon>
    </lineage>
</organism>
<feature type="transmembrane region" description="Helical" evidence="1">
    <location>
        <begin position="50"/>
        <end position="71"/>
    </location>
</feature>
<feature type="transmembrane region" description="Helical" evidence="1">
    <location>
        <begin position="83"/>
        <end position="104"/>
    </location>
</feature>
<keyword evidence="1" id="KW-0472">Membrane</keyword>
<sequence>MLQPEEEIIPRHNPKWNKSSIVSCLVSLISVSFTHFSFSLLPFFLPASSFLSLLPLSAVLLVLVMGLGRLCKRVAGVRASAPAFVFFSILFVWAIYISVVRRVISSLLDIVMNIEMIMVLIGLCCIMLSDPGFLTHHSCAHLSGQNSIEEIKSHGEVAQELKVSTSVAHQESPAEEV</sequence>
<protein>
    <recommendedName>
        <fullName evidence="4">Transmembrane protein</fullName>
    </recommendedName>
</protein>
<reference evidence="2" key="2">
    <citation type="submission" date="2020-08" db="EMBL/GenBank/DDBJ databases">
        <title>Plant Genome Project.</title>
        <authorList>
            <person name="Zhang R.-G."/>
        </authorList>
    </citation>
    <scope>NUCLEOTIDE SEQUENCE</scope>
    <source>
        <strain evidence="2">Huo1</strain>
        <tissue evidence="2">Leaf</tissue>
    </source>
</reference>
<reference evidence="2" key="1">
    <citation type="submission" date="2018-01" db="EMBL/GenBank/DDBJ databases">
        <authorList>
            <person name="Mao J.F."/>
        </authorList>
    </citation>
    <scope>NUCLEOTIDE SEQUENCE</scope>
    <source>
        <strain evidence="2">Huo1</strain>
        <tissue evidence="2">Leaf</tissue>
    </source>
</reference>
<dbReference type="AlphaFoldDB" id="A0A8X8XN09"/>
<comment type="caution">
    <text evidence="2">The sequence shown here is derived from an EMBL/GenBank/DDBJ whole genome shotgun (WGS) entry which is preliminary data.</text>
</comment>
<evidence type="ECO:0008006" key="4">
    <source>
        <dbReference type="Google" id="ProtNLM"/>
    </source>
</evidence>
<keyword evidence="1" id="KW-0812">Transmembrane</keyword>
<proteinExistence type="predicted"/>
<evidence type="ECO:0000313" key="3">
    <source>
        <dbReference type="Proteomes" id="UP000298416"/>
    </source>
</evidence>
<gene>
    <name evidence="2" type="ORF">SASPL_122457</name>
</gene>
<evidence type="ECO:0000256" key="1">
    <source>
        <dbReference type="SAM" id="Phobius"/>
    </source>
</evidence>
<accession>A0A8X8XN09</accession>
<keyword evidence="1" id="KW-1133">Transmembrane helix</keyword>
<dbReference type="Proteomes" id="UP000298416">
    <property type="component" value="Unassembled WGS sequence"/>
</dbReference>